<dbReference type="Proteomes" id="UP000765845">
    <property type="component" value="Unassembled WGS sequence"/>
</dbReference>
<protein>
    <submittedName>
        <fullName evidence="1">Uncharacterized protein</fullName>
    </submittedName>
</protein>
<dbReference type="EMBL" id="JAAWWK010000007">
    <property type="protein sequence ID" value="NKI19281.1"/>
    <property type="molecule type" value="Genomic_DNA"/>
</dbReference>
<keyword evidence="2" id="KW-1185">Reference proteome</keyword>
<evidence type="ECO:0000313" key="1">
    <source>
        <dbReference type="EMBL" id="NKI19281.1"/>
    </source>
</evidence>
<accession>A0ABX1GJD7</accession>
<comment type="caution">
    <text evidence="1">The sequence shown here is derived from an EMBL/GenBank/DDBJ whole genome shotgun (WGS) entry which is preliminary data.</text>
</comment>
<sequence length="92" mass="10000">MTEQGELWALLRSLLVAVAEDLEECLQSDTNAALQPLRARLLLKNIDEFAQQLPSVSGIDLPALNCQGKTPAAQAQSEILKFVAIIDNNVVN</sequence>
<dbReference type="RefSeq" id="WP_168451803.1">
    <property type="nucleotide sequence ID" value="NZ_JAAWWK010000007.1"/>
</dbReference>
<evidence type="ECO:0000313" key="2">
    <source>
        <dbReference type="Proteomes" id="UP000765845"/>
    </source>
</evidence>
<name>A0ABX1GJD7_9GAMM</name>
<reference evidence="1 2" key="1">
    <citation type="submission" date="2020-04" db="EMBL/GenBank/DDBJ databases">
        <authorList>
            <person name="Yoon J."/>
        </authorList>
    </citation>
    <scope>NUCLEOTIDE SEQUENCE [LARGE SCALE GENOMIC DNA]</scope>
    <source>
        <strain evidence="1 2">KMU-166</strain>
    </source>
</reference>
<proteinExistence type="predicted"/>
<organism evidence="1 2">
    <name type="scientific">Spongiibacter thalassae</name>
    <dbReference type="NCBI Taxonomy" id="2721624"/>
    <lineage>
        <taxon>Bacteria</taxon>
        <taxon>Pseudomonadati</taxon>
        <taxon>Pseudomonadota</taxon>
        <taxon>Gammaproteobacteria</taxon>
        <taxon>Cellvibrionales</taxon>
        <taxon>Spongiibacteraceae</taxon>
        <taxon>Spongiibacter</taxon>
    </lineage>
</organism>
<gene>
    <name evidence="1" type="ORF">HCU74_17885</name>
</gene>